<feature type="binding site" evidence="18">
    <location>
        <position position="148"/>
    </location>
    <ligand>
        <name>K(+)</name>
        <dbReference type="ChEBI" id="CHEBI:29103"/>
    </ligand>
</feature>
<dbReference type="Pfam" id="PF01256">
    <property type="entry name" value="Carb_kinase"/>
    <property type="match status" value="1"/>
</dbReference>
<comment type="cofactor">
    <cofactor evidence="18 19">
        <name>K(+)</name>
        <dbReference type="ChEBI" id="CHEBI:29103"/>
    </cofactor>
    <text evidence="18 19">Binds 1 potassium ion per subunit.</text>
</comment>
<name>A0A839UUM2_9PROT</name>
<comment type="catalytic activity">
    <reaction evidence="15 17 19">
        <text>(6S)-NADHX + ADP = AMP + phosphate + NADH + H(+)</text>
        <dbReference type="Rhea" id="RHEA:32223"/>
        <dbReference type="ChEBI" id="CHEBI:15378"/>
        <dbReference type="ChEBI" id="CHEBI:43474"/>
        <dbReference type="ChEBI" id="CHEBI:57945"/>
        <dbReference type="ChEBI" id="CHEBI:64074"/>
        <dbReference type="ChEBI" id="CHEBI:456215"/>
        <dbReference type="ChEBI" id="CHEBI:456216"/>
        <dbReference type="EC" id="4.2.1.136"/>
    </reaction>
</comment>
<dbReference type="HAMAP" id="MF_01966">
    <property type="entry name" value="NADHX_epimerase"/>
    <property type="match status" value="1"/>
</dbReference>
<evidence type="ECO:0000256" key="9">
    <source>
        <dbReference type="ARBA" id="ARBA00022958"/>
    </source>
</evidence>
<keyword evidence="23" id="KW-1185">Reference proteome</keyword>
<evidence type="ECO:0000256" key="17">
    <source>
        <dbReference type="HAMAP-Rule" id="MF_01965"/>
    </source>
</evidence>
<sequence>MTAPNRLALLTPAQTAAIDSAGDVLAWMENAGRMAARAILRHWTPRPVLVACGPGANGGDGYVVARHLERAGWPVRVAALSPPREGSPAAAMAARWRGPIALFLPEAAARAGLVVDAVFGAGLSRDIDDRVADLLAAAPALAAIDVPSGLDGATGLAKGRVRAADLTIALSWARPGHYLLPGRALCGTLEIVDIGIPPAALERLELDAWRNAPGLWTLPPLAPDTAAGGGDSHKYSRGAVGVIGAAEMTGAARLAAGAARRAGAGLVTIAAESGADLYRTGDPGLIVDASPLSAQVVDPRRLAWVCGPGLPPAQAGEALKLLLKAGRQVIADAGALAACAGRPKRLRGVRIVTPHVGEFAKVFGRSSTSPDWRGRPDEVRAAAKAIGAVVVLKGTDTVIAAPDGRIAINTDAPPVLATAGAGDVLSGITGALLARGIDDFDAACAAVWLHGHAAQLARHGRSGDGVIAEDIAPWLGTAWAEAHALARRKALG</sequence>
<dbReference type="Gene3D" id="3.40.1190.20">
    <property type="match status" value="1"/>
</dbReference>
<feature type="binding site" evidence="18">
    <location>
        <position position="116"/>
    </location>
    <ligand>
        <name>K(+)</name>
        <dbReference type="ChEBI" id="CHEBI:29103"/>
    </ligand>
</feature>
<comment type="cofactor">
    <cofactor evidence="17">
        <name>Mg(2+)</name>
        <dbReference type="ChEBI" id="CHEBI:18420"/>
    </cofactor>
</comment>
<evidence type="ECO:0000256" key="14">
    <source>
        <dbReference type="ARBA" id="ARBA00025153"/>
    </source>
</evidence>
<dbReference type="InterPro" id="IPR030677">
    <property type="entry name" value="Nnr"/>
</dbReference>
<evidence type="ECO:0000256" key="19">
    <source>
        <dbReference type="PIRNR" id="PIRNR017184"/>
    </source>
</evidence>
<dbReference type="GO" id="GO:0110051">
    <property type="term" value="P:metabolite repair"/>
    <property type="evidence" value="ECO:0007669"/>
    <property type="project" value="TreeGrafter"/>
</dbReference>
<dbReference type="Proteomes" id="UP000557688">
    <property type="component" value="Unassembled WGS sequence"/>
</dbReference>
<dbReference type="GO" id="GO:0052856">
    <property type="term" value="F:NAD(P)HX epimerase activity"/>
    <property type="evidence" value="ECO:0007669"/>
    <property type="project" value="UniProtKB-UniRule"/>
</dbReference>
<feature type="binding site" evidence="17">
    <location>
        <position position="355"/>
    </location>
    <ligand>
        <name>(6S)-NADPHX</name>
        <dbReference type="ChEBI" id="CHEBI:64076"/>
    </ligand>
</feature>
<dbReference type="GO" id="GO:0005524">
    <property type="term" value="F:ATP binding"/>
    <property type="evidence" value="ECO:0007669"/>
    <property type="project" value="UniProtKB-UniRule"/>
</dbReference>
<feature type="binding site" evidence="18">
    <location>
        <begin position="56"/>
        <end position="60"/>
    </location>
    <ligand>
        <name>(6S)-NADPHX</name>
        <dbReference type="ChEBI" id="CHEBI:64076"/>
    </ligand>
</feature>
<dbReference type="InterPro" id="IPR004443">
    <property type="entry name" value="YjeF_N_dom"/>
</dbReference>
<evidence type="ECO:0000313" key="23">
    <source>
        <dbReference type="Proteomes" id="UP000557688"/>
    </source>
</evidence>
<evidence type="ECO:0000256" key="6">
    <source>
        <dbReference type="ARBA" id="ARBA00022741"/>
    </source>
</evidence>
<dbReference type="SUPFAM" id="SSF53613">
    <property type="entry name" value="Ribokinase-like"/>
    <property type="match status" value="1"/>
</dbReference>
<reference evidence="22 23" key="1">
    <citation type="submission" date="2020-08" db="EMBL/GenBank/DDBJ databases">
        <title>Genomic Encyclopedia of Type Strains, Phase III (KMG-III): the genomes of soil and plant-associated and newly described type strains.</title>
        <authorList>
            <person name="Whitman W."/>
        </authorList>
    </citation>
    <scope>NUCLEOTIDE SEQUENCE [LARGE SCALE GENOMIC DNA]</scope>
    <source>
        <strain evidence="22 23">CECT 8088</strain>
    </source>
</reference>
<comment type="caution">
    <text evidence="22">The sequence shown here is derived from an EMBL/GenBank/DDBJ whole genome shotgun (WGS) entry which is preliminary data.</text>
</comment>
<evidence type="ECO:0000256" key="16">
    <source>
        <dbReference type="ARBA" id="ARBA00049209"/>
    </source>
</evidence>
<protein>
    <recommendedName>
        <fullName evidence="19">Bifunctional NAD(P)H-hydrate repair enzyme</fullName>
    </recommendedName>
    <alternativeName>
        <fullName evidence="19">Nicotinamide nucleotide repair protein</fullName>
    </alternativeName>
    <domain>
        <recommendedName>
            <fullName evidence="19">ADP-dependent (S)-NAD(P)H-hydrate dehydratase</fullName>
            <ecNumber evidence="19">4.2.1.136</ecNumber>
        </recommendedName>
        <alternativeName>
            <fullName evidence="19">ADP-dependent NAD(P)HX dehydratase</fullName>
        </alternativeName>
    </domain>
    <domain>
        <recommendedName>
            <fullName evidence="19">NAD(P)H-hydrate epimerase</fullName>
            <ecNumber evidence="19">5.1.99.6</ecNumber>
        </recommendedName>
    </domain>
</protein>
<dbReference type="GO" id="GO:0016301">
    <property type="term" value="F:kinase activity"/>
    <property type="evidence" value="ECO:0007669"/>
    <property type="project" value="UniProtKB-KW"/>
</dbReference>
<dbReference type="CDD" id="cd01171">
    <property type="entry name" value="YXKO-related"/>
    <property type="match status" value="1"/>
</dbReference>
<dbReference type="AlphaFoldDB" id="A0A839UUM2"/>
<dbReference type="PIRSF" id="PIRSF017184">
    <property type="entry name" value="Nnr"/>
    <property type="match status" value="1"/>
</dbReference>
<dbReference type="Gene3D" id="3.40.50.10260">
    <property type="entry name" value="YjeF N-terminal domain"/>
    <property type="match status" value="1"/>
</dbReference>
<dbReference type="EC" id="5.1.99.6" evidence="19"/>
<dbReference type="PANTHER" id="PTHR12592:SF0">
    <property type="entry name" value="ATP-DEPENDENT (S)-NAD(P)H-HYDRATE DEHYDRATASE"/>
    <property type="match status" value="1"/>
</dbReference>
<evidence type="ECO:0000256" key="8">
    <source>
        <dbReference type="ARBA" id="ARBA00022857"/>
    </source>
</evidence>
<comment type="function">
    <text evidence="18">Catalyzes the epimerization of the S- and R-forms of NAD(P)HX, a damaged form of NAD(P)H that is a result of enzymatic or heat-dependent hydration. This is a prerequisite for the S-specific NAD(P)H-hydrate dehydratase to allow the repair of both epimers of NAD(P)HX.</text>
</comment>
<comment type="similarity">
    <text evidence="4 19">In the C-terminal section; belongs to the NnrD/CARKD family.</text>
</comment>
<keyword evidence="7 17" id="KW-0067">ATP-binding</keyword>
<dbReference type="HAMAP" id="MF_01965">
    <property type="entry name" value="NADHX_dehydratase"/>
    <property type="match status" value="1"/>
</dbReference>
<feature type="domain" description="YjeF C-terminal" evidence="20">
    <location>
        <begin position="217"/>
        <end position="482"/>
    </location>
</feature>
<evidence type="ECO:0000259" key="20">
    <source>
        <dbReference type="PROSITE" id="PS51383"/>
    </source>
</evidence>
<evidence type="ECO:0000256" key="7">
    <source>
        <dbReference type="ARBA" id="ARBA00022840"/>
    </source>
</evidence>
<accession>A0A839UUM2</accession>
<dbReference type="InterPro" id="IPR029056">
    <property type="entry name" value="Ribokinase-like"/>
</dbReference>
<feature type="binding site" evidence="18">
    <location>
        <position position="57"/>
    </location>
    <ligand>
        <name>K(+)</name>
        <dbReference type="ChEBI" id="CHEBI:29103"/>
    </ligand>
</feature>
<feature type="binding site" evidence="17">
    <location>
        <position position="309"/>
    </location>
    <ligand>
        <name>(6S)-NADPHX</name>
        <dbReference type="ChEBI" id="CHEBI:64076"/>
    </ligand>
</feature>
<dbReference type="RefSeq" id="WP_183274943.1">
    <property type="nucleotide sequence ID" value="NZ_JACHXV010000004.1"/>
</dbReference>
<dbReference type="EMBL" id="JACHXV010000004">
    <property type="protein sequence ID" value="MBB3173487.1"/>
    <property type="molecule type" value="Genomic_DNA"/>
</dbReference>
<feature type="binding site" evidence="17">
    <location>
        <begin position="393"/>
        <end position="397"/>
    </location>
    <ligand>
        <name>AMP</name>
        <dbReference type="ChEBI" id="CHEBI:456215"/>
    </ligand>
</feature>
<evidence type="ECO:0000259" key="21">
    <source>
        <dbReference type="PROSITE" id="PS51385"/>
    </source>
</evidence>
<comment type="caution">
    <text evidence="18">Lacks conserved residue(s) required for the propagation of feature annotation.</text>
</comment>
<feature type="binding site" evidence="17">
    <location>
        <position position="422"/>
    </location>
    <ligand>
        <name>AMP</name>
        <dbReference type="ChEBI" id="CHEBI:456215"/>
    </ligand>
</feature>
<dbReference type="GO" id="GO:0046496">
    <property type="term" value="P:nicotinamide nucleotide metabolic process"/>
    <property type="evidence" value="ECO:0007669"/>
    <property type="project" value="UniProtKB-UniRule"/>
</dbReference>
<keyword evidence="5 18" id="KW-0479">Metal-binding</keyword>
<comment type="catalytic activity">
    <reaction evidence="16 17 19">
        <text>(6S)-NADPHX + ADP = AMP + phosphate + NADPH + H(+)</text>
        <dbReference type="Rhea" id="RHEA:32235"/>
        <dbReference type="ChEBI" id="CHEBI:15378"/>
        <dbReference type="ChEBI" id="CHEBI:43474"/>
        <dbReference type="ChEBI" id="CHEBI:57783"/>
        <dbReference type="ChEBI" id="CHEBI:64076"/>
        <dbReference type="ChEBI" id="CHEBI:456215"/>
        <dbReference type="ChEBI" id="CHEBI:456216"/>
        <dbReference type="EC" id="4.2.1.136"/>
    </reaction>
</comment>
<feature type="binding site" evidence="18">
    <location>
        <begin position="120"/>
        <end position="126"/>
    </location>
    <ligand>
        <name>(6S)-NADPHX</name>
        <dbReference type="ChEBI" id="CHEBI:64076"/>
    </ligand>
</feature>
<dbReference type="PROSITE" id="PS51385">
    <property type="entry name" value="YJEF_N"/>
    <property type="match status" value="1"/>
</dbReference>
<feature type="binding site" evidence="18">
    <location>
        <position position="145"/>
    </location>
    <ligand>
        <name>(6S)-NADPHX</name>
        <dbReference type="ChEBI" id="CHEBI:64076"/>
    </ligand>
</feature>
<evidence type="ECO:0000256" key="2">
    <source>
        <dbReference type="ARBA" id="ARBA00000909"/>
    </source>
</evidence>
<keyword evidence="12 17" id="KW-0456">Lyase</keyword>
<comment type="similarity">
    <text evidence="18">Belongs to the NnrE/AIBP family.</text>
</comment>
<dbReference type="InterPro" id="IPR036652">
    <property type="entry name" value="YjeF_N_dom_sf"/>
</dbReference>
<gene>
    <name evidence="18" type="primary">nnrE</name>
    <name evidence="17" type="synonym">nnrD</name>
    <name evidence="22" type="ORF">FHR90_001310</name>
</gene>
<keyword evidence="22" id="KW-0808">Transferase</keyword>
<comment type="function">
    <text evidence="17">Catalyzes the dehydration of the S-form of NAD(P)HX at the expense of ADP, which is converted to AMP. Together with NAD(P)HX epimerase, which catalyzes the epimerization of the S- and R-forms, the enzyme allows the repair of both epimers of NAD(P)HX, a damaged form of NAD(P)H that is a result of enzymatic or heat-dependent hydration.</text>
</comment>
<dbReference type="GO" id="GO:0046872">
    <property type="term" value="F:metal ion binding"/>
    <property type="evidence" value="ECO:0007669"/>
    <property type="project" value="UniProtKB-UniRule"/>
</dbReference>
<keyword evidence="8 17" id="KW-0521">NADP</keyword>
<proteinExistence type="inferred from homology"/>
<evidence type="ECO:0000256" key="1">
    <source>
        <dbReference type="ARBA" id="ARBA00000013"/>
    </source>
</evidence>
<evidence type="ECO:0000256" key="5">
    <source>
        <dbReference type="ARBA" id="ARBA00022723"/>
    </source>
</evidence>
<evidence type="ECO:0000256" key="12">
    <source>
        <dbReference type="ARBA" id="ARBA00023239"/>
    </source>
</evidence>
<dbReference type="NCBIfam" id="TIGR00197">
    <property type="entry name" value="yjeF_nterm"/>
    <property type="match status" value="1"/>
</dbReference>
<dbReference type="PANTHER" id="PTHR12592">
    <property type="entry name" value="ATP-DEPENDENT (S)-NAD(P)H-HYDRATE DEHYDRATASE FAMILY MEMBER"/>
    <property type="match status" value="1"/>
</dbReference>
<evidence type="ECO:0000313" key="22">
    <source>
        <dbReference type="EMBL" id="MBB3173487.1"/>
    </source>
</evidence>
<keyword evidence="11 18" id="KW-0413">Isomerase</keyword>
<comment type="similarity">
    <text evidence="17">Belongs to the NnrD/CARKD family.</text>
</comment>
<evidence type="ECO:0000256" key="4">
    <source>
        <dbReference type="ARBA" id="ARBA00009524"/>
    </source>
</evidence>
<dbReference type="EC" id="4.2.1.136" evidence="19"/>
<dbReference type="Pfam" id="PF03853">
    <property type="entry name" value="YjeF_N"/>
    <property type="match status" value="1"/>
</dbReference>
<organism evidence="22 23">
    <name type="scientific">Endobacter medicaginis</name>
    <dbReference type="NCBI Taxonomy" id="1181271"/>
    <lineage>
        <taxon>Bacteria</taxon>
        <taxon>Pseudomonadati</taxon>
        <taxon>Pseudomonadota</taxon>
        <taxon>Alphaproteobacteria</taxon>
        <taxon>Acetobacterales</taxon>
        <taxon>Acetobacteraceae</taxon>
        <taxon>Endobacter</taxon>
    </lineage>
</organism>
<keyword evidence="10 17" id="KW-0520">NAD</keyword>
<dbReference type="InterPro" id="IPR000631">
    <property type="entry name" value="CARKD"/>
</dbReference>
<feature type="binding site" evidence="17">
    <location>
        <position position="251"/>
    </location>
    <ligand>
        <name>(6S)-NADPHX</name>
        <dbReference type="ChEBI" id="CHEBI:64076"/>
    </ligand>
</feature>
<dbReference type="SUPFAM" id="SSF64153">
    <property type="entry name" value="YjeF N-terminal domain-like"/>
    <property type="match status" value="1"/>
</dbReference>
<comment type="subunit">
    <text evidence="17">Homotetramer.</text>
</comment>
<evidence type="ECO:0000256" key="15">
    <source>
        <dbReference type="ARBA" id="ARBA00048238"/>
    </source>
</evidence>
<evidence type="ECO:0000256" key="18">
    <source>
        <dbReference type="HAMAP-Rule" id="MF_01966"/>
    </source>
</evidence>
<comment type="catalytic activity">
    <reaction evidence="2 18 19">
        <text>(6R)-NADPHX = (6S)-NADPHX</text>
        <dbReference type="Rhea" id="RHEA:32227"/>
        <dbReference type="ChEBI" id="CHEBI:64076"/>
        <dbReference type="ChEBI" id="CHEBI:64077"/>
        <dbReference type="EC" id="5.1.99.6"/>
    </reaction>
</comment>
<comment type="catalytic activity">
    <reaction evidence="1 18 19">
        <text>(6R)-NADHX = (6S)-NADHX</text>
        <dbReference type="Rhea" id="RHEA:32215"/>
        <dbReference type="ChEBI" id="CHEBI:64074"/>
        <dbReference type="ChEBI" id="CHEBI:64075"/>
        <dbReference type="EC" id="5.1.99.6"/>
    </reaction>
</comment>
<evidence type="ECO:0000256" key="3">
    <source>
        <dbReference type="ARBA" id="ARBA00006001"/>
    </source>
</evidence>
<keyword evidence="22" id="KW-0418">Kinase</keyword>
<evidence type="ECO:0000256" key="13">
    <source>
        <dbReference type="ARBA" id="ARBA00023268"/>
    </source>
</evidence>
<evidence type="ECO:0000256" key="10">
    <source>
        <dbReference type="ARBA" id="ARBA00023027"/>
    </source>
</evidence>
<keyword evidence="13" id="KW-0511">Multifunctional enzyme</keyword>
<feature type="binding site" evidence="17">
    <location>
        <position position="423"/>
    </location>
    <ligand>
        <name>(6S)-NADPHX</name>
        <dbReference type="ChEBI" id="CHEBI:64076"/>
    </ligand>
</feature>
<evidence type="ECO:0000256" key="11">
    <source>
        <dbReference type="ARBA" id="ARBA00023235"/>
    </source>
</evidence>
<comment type="similarity">
    <text evidence="3 19">In the N-terminal section; belongs to the NnrE/AIBP family.</text>
</comment>
<keyword evidence="9 18" id="KW-0630">Potassium</keyword>
<dbReference type="GO" id="GO:0052855">
    <property type="term" value="F:ADP-dependent NAD(P)H-hydrate dehydratase activity"/>
    <property type="evidence" value="ECO:0007669"/>
    <property type="project" value="UniProtKB-UniRule"/>
</dbReference>
<feature type="domain" description="YjeF N-terminal" evidence="21">
    <location>
        <begin position="10"/>
        <end position="202"/>
    </location>
</feature>
<dbReference type="NCBIfam" id="TIGR00196">
    <property type="entry name" value="yjeF_cterm"/>
    <property type="match status" value="1"/>
</dbReference>
<keyword evidence="6 17" id="KW-0547">Nucleotide-binding</keyword>
<comment type="function">
    <text evidence="14 19">Bifunctional enzyme that catalyzes the epimerization of the S- and R-forms of NAD(P)HX and the dehydration of the S-form of NAD(P)HX at the expense of ADP, which is converted to AMP. This allows the repair of both epimers of NAD(P)HX, a damaged form of NAD(P)H that is a result of enzymatic or heat-dependent hydration.</text>
</comment>
<dbReference type="PROSITE" id="PS51383">
    <property type="entry name" value="YJEF_C_3"/>
    <property type="match status" value="1"/>
</dbReference>